<gene>
    <name evidence="7" type="ORF">DNU06_00300</name>
</gene>
<evidence type="ECO:0000256" key="2">
    <source>
        <dbReference type="ARBA" id="ARBA00022692"/>
    </source>
</evidence>
<dbReference type="InterPro" id="IPR036259">
    <property type="entry name" value="MFS_trans_sf"/>
</dbReference>
<feature type="transmembrane region" description="Helical" evidence="5">
    <location>
        <begin position="255"/>
        <end position="272"/>
    </location>
</feature>
<dbReference type="GO" id="GO:0022857">
    <property type="term" value="F:transmembrane transporter activity"/>
    <property type="evidence" value="ECO:0007669"/>
    <property type="project" value="InterPro"/>
</dbReference>
<dbReference type="InterPro" id="IPR011701">
    <property type="entry name" value="MFS"/>
</dbReference>
<dbReference type="RefSeq" id="WP_111061211.1">
    <property type="nucleotide sequence ID" value="NZ_JBHUCU010000007.1"/>
</dbReference>
<dbReference type="GO" id="GO:0016020">
    <property type="term" value="C:membrane"/>
    <property type="evidence" value="ECO:0007669"/>
    <property type="project" value="UniProtKB-SubCell"/>
</dbReference>
<evidence type="ECO:0000256" key="4">
    <source>
        <dbReference type="ARBA" id="ARBA00023136"/>
    </source>
</evidence>
<sequence length="373" mass="41085">MLVFMTSFNLLIPELNDYLKNLGGNDYKWMILGLWTIAAGIARPFSGKIADNFGRKPTLYIGISISIIVSFFYPLFTSVFGFLVLRFLHGFSTGFQPTGATALVGDIIPYRKRGEAMGIFSLTISIGFGLGNFLSSHTFALVGINGLFYTTLIMGLIALATVPFITESMTEKKPFILKNIIPRFNEIIAPEVIHPAVIMFLTAMCGGIYYLMVPDFSTHLGLTNKGLFFGFTTMTTIFIRFFAGRATDKYGRVKSLYFGVAILFIAMTLSFLSTEPTLFMISGAVYGIGSGITSPALFAWTTDLANPRYKGRGMGTLFIALEFGIFAGTYTGQLAYQNNASRFGDAFLVGMILCIIGLFYLSFRSKFARKLSL</sequence>
<accession>A0A2W1N3Z1</accession>
<feature type="transmembrane region" description="Helical" evidence="5">
    <location>
        <begin position="58"/>
        <end position="76"/>
    </location>
</feature>
<dbReference type="PROSITE" id="PS00216">
    <property type="entry name" value="SUGAR_TRANSPORT_1"/>
    <property type="match status" value="1"/>
</dbReference>
<reference evidence="7 8" key="1">
    <citation type="submission" date="2018-06" db="EMBL/GenBank/DDBJ databases">
        <title>The draft genome sequence of Crocinitomix sp. SM1701.</title>
        <authorList>
            <person name="Zhang X."/>
        </authorList>
    </citation>
    <scope>NUCLEOTIDE SEQUENCE [LARGE SCALE GENOMIC DNA]</scope>
    <source>
        <strain evidence="7 8">SM1701</strain>
    </source>
</reference>
<feature type="domain" description="Major facilitator superfamily (MFS) profile" evidence="6">
    <location>
        <begin position="1"/>
        <end position="369"/>
    </location>
</feature>
<dbReference type="Pfam" id="PF07690">
    <property type="entry name" value="MFS_1"/>
    <property type="match status" value="1"/>
</dbReference>
<name>A0A2W1N3Z1_9FLAO</name>
<evidence type="ECO:0000313" key="7">
    <source>
        <dbReference type="EMBL" id="PZE18310.1"/>
    </source>
</evidence>
<feature type="transmembrane region" description="Helical" evidence="5">
    <location>
        <begin position="187"/>
        <end position="211"/>
    </location>
</feature>
<keyword evidence="8" id="KW-1185">Reference proteome</keyword>
<comment type="subcellular location">
    <subcellularLocation>
        <location evidence="1">Membrane</location>
        <topology evidence="1">Multi-pass membrane protein</topology>
    </subcellularLocation>
</comment>
<feature type="transmembrane region" description="Helical" evidence="5">
    <location>
        <begin position="343"/>
        <end position="363"/>
    </location>
</feature>
<dbReference type="SUPFAM" id="SSF103473">
    <property type="entry name" value="MFS general substrate transporter"/>
    <property type="match status" value="1"/>
</dbReference>
<dbReference type="Proteomes" id="UP000249248">
    <property type="component" value="Unassembled WGS sequence"/>
</dbReference>
<dbReference type="PANTHER" id="PTHR23531">
    <property type="entry name" value="QUINOLENE RESISTANCE PROTEIN NORA"/>
    <property type="match status" value="1"/>
</dbReference>
<evidence type="ECO:0000313" key="8">
    <source>
        <dbReference type="Proteomes" id="UP000249248"/>
    </source>
</evidence>
<dbReference type="InterPro" id="IPR052714">
    <property type="entry name" value="MFS_Exporter"/>
</dbReference>
<feature type="transmembrane region" description="Helical" evidence="5">
    <location>
        <begin position="116"/>
        <end position="134"/>
    </location>
</feature>
<keyword evidence="4 5" id="KW-0472">Membrane</keyword>
<dbReference type="PANTHER" id="PTHR23531:SF1">
    <property type="entry name" value="QUINOLENE RESISTANCE PROTEIN NORA"/>
    <property type="match status" value="1"/>
</dbReference>
<proteinExistence type="predicted"/>
<dbReference type="PROSITE" id="PS50850">
    <property type="entry name" value="MFS"/>
    <property type="match status" value="1"/>
</dbReference>
<organism evidence="7 8">
    <name type="scientific">Putridiphycobacter roseus</name>
    <dbReference type="NCBI Taxonomy" id="2219161"/>
    <lineage>
        <taxon>Bacteria</taxon>
        <taxon>Pseudomonadati</taxon>
        <taxon>Bacteroidota</taxon>
        <taxon>Flavobacteriia</taxon>
        <taxon>Flavobacteriales</taxon>
        <taxon>Crocinitomicaceae</taxon>
        <taxon>Putridiphycobacter</taxon>
    </lineage>
</organism>
<feature type="transmembrane region" description="Helical" evidence="5">
    <location>
        <begin position="146"/>
        <end position="166"/>
    </location>
</feature>
<dbReference type="InterPro" id="IPR020846">
    <property type="entry name" value="MFS_dom"/>
</dbReference>
<feature type="transmembrane region" description="Helical" evidence="5">
    <location>
        <begin position="313"/>
        <end position="331"/>
    </location>
</feature>
<feature type="transmembrane region" description="Helical" evidence="5">
    <location>
        <begin position="278"/>
        <end position="301"/>
    </location>
</feature>
<evidence type="ECO:0000256" key="1">
    <source>
        <dbReference type="ARBA" id="ARBA00004141"/>
    </source>
</evidence>
<dbReference type="InterPro" id="IPR005829">
    <property type="entry name" value="Sugar_transporter_CS"/>
</dbReference>
<evidence type="ECO:0000256" key="3">
    <source>
        <dbReference type="ARBA" id="ARBA00022989"/>
    </source>
</evidence>
<comment type="caution">
    <text evidence="7">The sequence shown here is derived from an EMBL/GenBank/DDBJ whole genome shotgun (WGS) entry which is preliminary data.</text>
</comment>
<evidence type="ECO:0000259" key="6">
    <source>
        <dbReference type="PROSITE" id="PS50850"/>
    </source>
</evidence>
<protein>
    <submittedName>
        <fullName evidence="7">MFS transporter</fullName>
    </submittedName>
</protein>
<dbReference type="Gene3D" id="1.20.1250.20">
    <property type="entry name" value="MFS general substrate transporter like domains"/>
    <property type="match status" value="2"/>
</dbReference>
<dbReference type="EMBL" id="QKSB01000001">
    <property type="protein sequence ID" value="PZE18310.1"/>
    <property type="molecule type" value="Genomic_DNA"/>
</dbReference>
<keyword evidence="2 5" id="KW-0812">Transmembrane</keyword>
<feature type="transmembrane region" description="Helical" evidence="5">
    <location>
        <begin position="27"/>
        <end position="46"/>
    </location>
</feature>
<feature type="transmembrane region" description="Helical" evidence="5">
    <location>
        <begin position="226"/>
        <end position="243"/>
    </location>
</feature>
<dbReference type="AlphaFoldDB" id="A0A2W1N3Z1"/>
<keyword evidence="3 5" id="KW-1133">Transmembrane helix</keyword>
<evidence type="ECO:0000256" key="5">
    <source>
        <dbReference type="SAM" id="Phobius"/>
    </source>
</evidence>